<evidence type="ECO:0000313" key="3">
    <source>
        <dbReference type="EMBL" id="EKX74069.1"/>
    </source>
</evidence>
<dbReference type="RefSeq" id="XP_004833521.1">
    <property type="nucleotide sequence ID" value="XM_004833464.1"/>
</dbReference>
<keyword evidence="2" id="KW-1133">Transmembrane helix</keyword>
<keyword evidence="4" id="KW-1185">Reference proteome</keyword>
<sequence length="535" mass="62547">MVRWWIFGYDWTRYVTVDIAKDLDSKGVQITGNWRDKQYGTHYYKDGNSTVYLQESPFNSLSLQGYCRFVHTLQPDTHTYRYLLKEVQYNGTPQSIPESIESTHSVTVVYLCHDKGRKIPLMICLLKYPGYSRYLRHYIHYYVREDGLFSDKWIRDSKVTTYGKVLTEKLKEIVGRCNYPSILNAEKASGSYCIDGGDAKGFKHYSIPKFSVKKSENDPVQGYVKYTHVLGSRYKFRIFSTIHKNEYQKFTDKDFYKRGPFEEASFYYWEGDKTYQNPLLLELGCKSTSYKSYYILEKDTWINITVFKSIFDGKVLVDVLDAENCKKNHAVVLDISQTYENNFLRFDYPCYTNITVTRHNGGSAYDGYHHSLKGGHKIGRFAYGLDSATLNPLEFPLTDTSVFVFHCCNCEDKKLSLIYLKNTNKLYKNSKEKPYEWNIHNETITSEDDKDRIEKILKEDATASTNTTSSSAKEEDTVNGVEKDDVPAFEDESNPNGHNPNLWHLLWLVPIIILIILLILYCYYYYLRDPWVRQI</sequence>
<gene>
    <name evidence="3" type="ORF">BEWA_041070</name>
</gene>
<organism evidence="3 4">
    <name type="scientific">Theileria equi strain WA</name>
    <dbReference type="NCBI Taxonomy" id="1537102"/>
    <lineage>
        <taxon>Eukaryota</taxon>
        <taxon>Sar</taxon>
        <taxon>Alveolata</taxon>
        <taxon>Apicomplexa</taxon>
        <taxon>Aconoidasida</taxon>
        <taxon>Piroplasmida</taxon>
        <taxon>Theileriidae</taxon>
        <taxon>Theileria</taxon>
    </lineage>
</organism>
<dbReference type="KEGG" id="beq:BEWA_041070"/>
<feature type="compositionally biased region" description="Low complexity" evidence="1">
    <location>
        <begin position="462"/>
        <end position="471"/>
    </location>
</feature>
<reference evidence="3 4" key="1">
    <citation type="journal article" date="2012" name="BMC Genomics">
        <title>Comparative genomic analysis and phylogenetic position of Theileria equi.</title>
        <authorList>
            <person name="Kappmeyer L.S."/>
            <person name="Thiagarajan M."/>
            <person name="Herndon D.R."/>
            <person name="Ramsay J.D."/>
            <person name="Caler E."/>
            <person name="Djikeng A."/>
            <person name="Gillespie J.J."/>
            <person name="Lau A.O."/>
            <person name="Roalson E.H."/>
            <person name="Silva J.C."/>
            <person name="Silva M.G."/>
            <person name="Suarez C.E."/>
            <person name="Ueti M.W."/>
            <person name="Nene V.M."/>
            <person name="Mealey R.H."/>
            <person name="Knowles D.P."/>
            <person name="Brayton K.A."/>
        </authorList>
    </citation>
    <scope>NUCLEOTIDE SEQUENCE [LARGE SCALE GENOMIC DNA]</scope>
    <source>
        <strain evidence="3 4">WA</strain>
    </source>
</reference>
<dbReference type="VEuPathDB" id="PiroplasmaDB:BEWA_041070"/>
<accession>L1LFM1</accession>
<name>L1LFM1_THEEQ</name>
<evidence type="ECO:0000256" key="1">
    <source>
        <dbReference type="SAM" id="MobiDB-lite"/>
    </source>
</evidence>
<dbReference type="AlphaFoldDB" id="L1LFM1"/>
<protein>
    <submittedName>
        <fullName evidence="3">Uncharacterized protein</fullName>
    </submittedName>
</protein>
<proteinExistence type="predicted"/>
<evidence type="ECO:0000313" key="4">
    <source>
        <dbReference type="Proteomes" id="UP000031512"/>
    </source>
</evidence>
<comment type="caution">
    <text evidence="3">The sequence shown here is derived from an EMBL/GenBank/DDBJ whole genome shotgun (WGS) entry which is preliminary data.</text>
</comment>
<keyword evidence="2" id="KW-0472">Membrane</keyword>
<evidence type="ECO:0000256" key="2">
    <source>
        <dbReference type="SAM" id="Phobius"/>
    </source>
</evidence>
<feature type="transmembrane region" description="Helical" evidence="2">
    <location>
        <begin position="502"/>
        <end position="526"/>
    </location>
</feature>
<dbReference type="EMBL" id="ACOU01000002">
    <property type="protein sequence ID" value="EKX74069.1"/>
    <property type="molecule type" value="Genomic_DNA"/>
</dbReference>
<keyword evidence="2" id="KW-0812">Transmembrane</keyword>
<dbReference type="Proteomes" id="UP000031512">
    <property type="component" value="Unassembled WGS sequence"/>
</dbReference>
<feature type="region of interest" description="Disordered" evidence="1">
    <location>
        <begin position="462"/>
        <end position="481"/>
    </location>
</feature>
<feature type="compositionally biased region" description="Basic and acidic residues" evidence="1">
    <location>
        <begin position="472"/>
        <end position="481"/>
    </location>
</feature>
<dbReference type="GeneID" id="15807517"/>